<dbReference type="OrthoDB" id="423559at2759"/>
<dbReference type="Gene3D" id="3.40.50.10810">
    <property type="entry name" value="Tandem AAA-ATPase domain"/>
    <property type="match status" value="1"/>
</dbReference>
<dbReference type="Proteomes" id="UP000037035">
    <property type="component" value="Unassembled WGS sequence"/>
</dbReference>
<name>A0A0L6U9D3_9BASI</name>
<keyword evidence="1" id="KW-0547">Nucleotide-binding</keyword>
<dbReference type="InterPro" id="IPR000330">
    <property type="entry name" value="SNF2_N"/>
</dbReference>
<dbReference type="VEuPathDB" id="FungiDB:VP01_8738g1"/>
<organism evidence="5 6">
    <name type="scientific">Puccinia sorghi</name>
    <dbReference type="NCBI Taxonomy" id="27349"/>
    <lineage>
        <taxon>Eukaryota</taxon>
        <taxon>Fungi</taxon>
        <taxon>Dikarya</taxon>
        <taxon>Basidiomycota</taxon>
        <taxon>Pucciniomycotina</taxon>
        <taxon>Pucciniomycetes</taxon>
        <taxon>Pucciniales</taxon>
        <taxon>Pucciniaceae</taxon>
        <taxon>Puccinia</taxon>
    </lineage>
</organism>
<feature type="chain" id="PRO_5005567572" description="SNF2 N-terminal domain-containing protein" evidence="3">
    <location>
        <begin position="20"/>
        <end position="91"/>
    </location>
</feature>
<dbReference type="GO" id="GO:0005524">
    <property type="term" value="F:ATP binding"/>
    <property type="evidence" value="ECO:0007669"/>
    <property type="project" value="InterPro"/>
</dbReference>
<keyword evidence="3" id="KW-0732">Signal</keyword>
<evidence type="ECO:0000256" key="1">
    <source>
        <dbReference type="ARBA" id="ARBA00022741"/>
    </source>
</evidence>
<feature type="signal peptide" evidence="3">
    <location>
        <begin position="1"/>
        <end position="19"/>
    </location>
</feature>
<sequence length="91" mass="10143">MGLGKTLTTLMFVLGTSHLARDYQQSNLSNPPVQCAATLVISPFATLSNWEKEIQTHFRTKAIPYVVFHGRVCRGITREEISASPVMLTTY</sequence>
<reference evidence="5 6" key="1">
    <citation type="submission" date="2015-08" db="EMBL/GenBank/DDBJ databases">
        <title>Next Generation Sequencing and Analysis of the Genome of Puccinia sorghi L Schw, the Causal Agent of Maize Common Rust.</title>
        <authorList>
            <person name="Rochi L."/>
            <person name="Burguener G."/>
            <person name="Darino M."/>
            <person name="Turjanski A."/>
            <person name="Kreff E."/>
            <person name="Dieguez M.J."/>
            <person name="Sacco F."/>
        </authorList>
    </citation>
    <scope>NUCLEOTIDE SEQUENCE [LARGE SCALE GENOMIC DNA]</scope>
    <source>
        <strain evidence="5 6">RO10H11247</strain>
    </source>
</reference>
<dbReference type="Pfam" id="PF00176">
    <property type="entry name" value="SNF2-rel_dom"/>
    <property type="match status" value="1"/>
</dbReference>
<comment type="caution">
    <text evidence="5">The sequence shown here is derived from an EMBL/GenBank/DDBJ whole genome shotgun (WGS) entry which is preliminary data.</text>
</comment>
<protein>
    <recommendedName>
        <fullName evidence="4">SNF2 N-terminal domain-containing protein</fullName>
    </recommendedName>
</protein>
<feature type="domain" description="SNF2 N-terminal" evidence="4">
    <location>
        <begin position="1"/>
        <end position="91"/>
    </location>
</feature>
<dbReference type="SUPFAM" id="SSF52540">
    <property type="entry name" value="P-loop containing nucleoside triphosphate hydrolases"/>
    <property type="match status" value="1"/>
</dbReference>
<evidence type="ECO:0000259" key="4">
    <source>
        <dbReference type="Pfam" id="PF00176"/>
    </source>
</evidence>
<evidence type="ECO:0000313" key="6">
    <source>
        <dbReference type="Proteomes" id="UP000037035"/>
    </source>
</evidence>
<dbReference type="AlphaFoldDB" id="A0A0L6U9D3"/>
<evidence type="ECO:0000256" key="2">
    <source>
        <dbReference type="ARBA" id="ARBA00022840"/>
    </source>
</evidence>
<keyword evidence="6" id="KW-1185">Reference proteome</keyword>
<dbReference type="STRING" id="27349.A0A0L6U9D3"/>
<dbReference type="EMBL" id="LAVV01014313">
    <property type="protein sequence ID" value="KNZ44877.1"/>
    <property type="molecule type" value="Genomic_DNA"/>
</dbReference>
<evidence type="ECO:0000256" key="3">
    <source>
        <dbReference type="SAM" id="SignalP"/>
    </source>
</evidence>
<accession>A0A0L6U9D3</accession>
<dbReference type="InterPro" id="IPR038718">
    <property type="entry name" value="SNF2-like_sf"/>
</dbReference>
<keyword evidence="2" id="KW-0067">ATP-binding</keyword>
<gene>
    <name evidence="5" type="ORF">VP01_8738g1</name>
</gene>
<dbReference type="InterPro" id="IPR027417">
    <property type="entry name" value="P-loop_NTPase"/>
</dbReference>
<evidence type="ECO:0000313" key="5">
    <source>
        <dbReference type="EMBL" id="KNZ44877.1"/>
    </source>
</evidence>
<proteinExistence type="predicted"/>